<evidence type="ECO:0000313" key="2">
    <source>
        <dbReference type="EMBL" id="GLQ26303.1"/>
    </source>
</evidence>
<feature type="compositionally biased region" description="Low complexity" evidence="1">
    <location>
        <begin position="81"/>
        <end position="92"/>
    </location>
</feature>
<keyword evidence="3" id="KW-1185">Reference proteome</keyword>
<reference evidence="2" key="1">
    <citation type="journal article" date="2014" name="Int. J. Syst. Evol. Microbiol.">
        <title>Complete genome of a new Firmicutes species belonging to the dominant human colonic microbiota ('Ruminococcus bicirculans') reveals two chromosomes and a selective capacity to utilize plant glucans.</title>
        <authorList>
            <consortium name="NISC Comparative Sequencing Program"/>
            <person name="Wegmann U."/>
            <person name="Louis P."/>
            <person name="Goesmann A."/>
            <person name="Henrissat B."/>
            <person name="Duncan S.H."/>
            <person name="Flint H.J."/>
        </authorList>
    </citation>
    <scope>NUCLEOTIDE SEQUENCE</scope>
    <source>
        <strain evidence="2">NBRC 109915</strain>
    </source>
</reference>
<evidence type="ECO:0000313" key="3">
    <source>
        <dbReference type="Proteomes" id="UP001161388"/>
    </source>
</evidence>
<feature type="compositionally biased region" description="Polar residues" evidence="1">
    <location>
        <begin position="52"/>
        <end position="74"/>
    </location>
</feature>
<proteinExistence type="predicted"/>
<evidence type="ECO:0000256" key="1">
    <source>
        <dbReference type="SAM" id="MobiDB-lite"/>
    </source>
</evidence>
<accession>A0ABQ5VGW8</accession>
<sequence>MEYGRIKPIEGENGYEKTSLTMKSIAQLLAEEGTDLEELKRSSGGQGPTPRSADQQRVQEQTSPAPQPPVSKSDQFPPLCAADGADAAQSGAKKQRSFLKRLFGG</sequence>
<name>A0ABQ5VGW8_9RHOB</name>
<dbReference type="Proteomes" id="UP001161388">
    <property type="component" value="Unassembled WGS sequence"/>
</dbReference>
<dbReference type="EMBL" id="BSNL01000001">
    <property type="protein sequence ID" value="GLQ26303.1"/>
    <property type="molecule type" value="Genomic_DNA"/>
</dbReference>
<protein>
    <submittedName>
        <fullName evidence="2">Uncharacterized protein</fullName>
    </submittedName>
</protein>
<comment type="caution">
    <text evidence="2">The sequence shown here is derived from an EMBL/GenBank/DDBJ whole genome shotgun (WGS) entry which is preliminary data.</text>
</comment>
<gene>
    <name evidence="2" type="ORF">GCM10007927_11060</name>
</gene>
<feature type="region of interest" description="Disordered" evidence="1">
    <location>
        <begin position="32"/>
        <end position="93"/>
    </location>
</feature>
<organism evidence="2 3">
    <name type="scientific">Sulfitobacter pacificus</name>
    <dbReference type="NCBI Taxonomy" id="1499314"/>
    <lineage>
        <taxon>Bacteria</taxon>
        <taxon>Pseudomonadati</taxon>
        <taxon>Pseudomonadota</taxon>
        <taxon>Alphaproteobacteria</taxon>
        <taxon>Rhodobacterales</taxon>
        <taxon>Roseobacteraceae</taxon>
        <taxon>Sulfitobacter</taxon>
    </lineage>
</organism>
<reference evidence="2" key="2">
    <citation type="submission" date="2023-01" db="EMBL/GenBank/DDBJ databases">
        <title>Draft genome sequence of Sulfitobacter pacificus strain NBRC 109915.</title>
        <authorList>
            <person name="Sun Q."/>
            <person name="Mori K."/>
        </authorList>
    </citation>
    <scope>NUCLEOTIDE SEQUENCE</scope>
    <source>
        <strain evidence="2">NBRC 109915</strain>
    </source>
</reference>
<dbReference type="RefSeq" id="WP_284371347.1">
    <property type="nucleotide sequence ID" value="NZ_BAABWP010000007.1"/>
</dbReference>